<dbReference type="Gene3D" id="2.60.40.10">
    <property type="entry name" value="Immunoglobulins"/>
    <property type="match status" value="8"/>
</dbReference>
<evidence type="ECO:0000313" key="3">
    <source>
        <dbReference type="Proteomes" id="UP001589750"/>
    </source>
</evidence>
<sequence length="918" mass="91489">MRRTSAAAWSGHAWTQGRSAVTALLALTLLVAGNAVLAPGAQAMPADPQPTYQLRVTAAYATSTATTTGTTIKSSATIKNVSGVRQPTRSVRLYLTDGTTTYGLATTTVASLAPSKSTTVRDTTTAPLRVPAGRYALRACLGPIGSQSCRDSSPTITIGAARLAASPTTLAFGQVPVGETSTKEVTITNRGHATSGTVTISFNGDPAFTAQSSTCGSSLDPGDSCRVKVTYAPTTPGEAASNLIASSPRGGIASVDLTGTGLGAATLSISPDSALYDDTLLDATSEPVTFTVTNTGNLPSGVPVVSLGGSTEFDITTTTCTAALAPGATCTVTATFTPTTRGAATTDLTVSATPGGTTTAELTGTGLAPAELSLDPATAALPATVIGQQSEARTFTLTNDGDVTTGTPTIALTGDDAAQFTIDDNACTAALPAGASCTIDVLFAPTAAGQATASLTASATPGATTTSDLTGLGQTEPALSIDTTAYDYGYTGAASQHTFTITNDGDTPTGVPTVDLTGDTAFTITTNTCTTALAGDATCTVEVTYTGTGTNQQTAQLSVTATPGGTVTTDLTGSPLALTIAPTTYNFGGIPVGDTSDTQSFTLTNHRLTAVFVSSQTIIGPFAIDSSCVAATVPAQGTCTFTARFAPASSGPATGYVEYVANGTAVRVDLSGTGLAPAALTVDRSAIQFGAYAPSTTGTQVLTVTNTGDLATAATPTVTISGTDAIEFTVQDTTCSGPLAGGASCTVTLQFAPLTLADEKSATATVNGPGAPTVPLAGVSAPLGVTMVPAVYDYGAQPVGSSTIKVFRVVNTTESGAPINSVSSQTPFMLDIPGDFTCVLSIDVIQPHSWCTISIAFRPTSAGPVTRTLTAGGDFGSASATMNGTGVPARPGSAAINGRTSTATSVTRHHGEVVVGRD</sequence>
<comment type="caution">
    <text evidence="2">The sequence shown here is derived from an EMBL/GenBank/DDBJ whole genome shotgun (WGS) entry which is preliminary data.</text>
</comment>
<dbReference type="InterPro" id="IPR052614">
    <property type="entry name" value="CFAP65"/>
</dbReference>
<keyword evidence="3" id="KW-1185">Reference proteome</keyword>
<accession>A0ABV5KEW1</accession>
<dbReference type="Proteomes" id="UP001589750">
    <property type="component" value="Unassembled WGS sequence"/>
</dbReference>
<dbReference type="PANTHER" id="PTHR46127:SF1">
    <property type="entry name" value="CILIA- AND FLAGELLA-ASSOCIATED PROTEIN 65"/>
    <property type="match status" value="1"/>
</dbReference>
<organism evidence="2 3">
    <name type="scientific">Nocardioides plantarum</name>
    <dbReference type="NCBI Taxonomy" id="29299"/>
    <lineage>
        <taxon>Bacteria</taxon>
        <taxon>Bacillati</taxon>
        <taxon>Actinomycetota</taxon>
        <taxon>Actinomycetes</taxon>
        <taxon>Propionibacteriales</taxon>
        <taxon>Nocardioidaceae</taxon>
        <taxon>Nocardioides</taxon>
    </lineage>
</organism>
<protein>
    <submittedName>
        <fullName evidence="2">Choice-of-anchor D domain-containing protein</fullName>
    </submittedName>
</protein>
<dbReference type="EMBL" id="JBHMDG010000024">
    <property type="protein sequence ID" value="MFB9314668.1"/>
    <property type="molecule type" value="Genomic_DNA"/>
</dbReference>
<reference evidence="2 3" key="1">
    <citation type="submission" date="2024-09" db="EMBL/GenBank/DDBJ databases">
        <authorList>
            <person name="Sun Q."/>
            <person name="Mori K."/>
        </authorList>
    </citation>
    <scope>NUCLEOTIDE SEQUENCE [LARGE SCALE GENOMIC DNA]</scope>
    <source>
        <strain evidence="2 3">JCM 9626</strain>
    </source>
</reference>
<evidence type="ECO:0000313" key="2">
    <source>
        <dbReference type="EMBL" id="MFB9314668.1"/>
    </source>
</evidence>
<evidence type="ECO:0000259" key="1">
    <source>
        <dbReference type="Pfam" id="PF22073"/>
    </source>
</evidence>
<name>A0ABV5KEW1_9ACTN</name>
<dbReference type="NCBIfam" id="NF012200">
    <property type="entry name" value="choice_anch_D"/>
    <property type="match status" value="7"/>
</dbReference>
<dbReference type="InterPro" id="IPR013783">
    <property type="entry name" value="Ig-like_fold"/>
</dbReference>
<gene>
    <name evidence="2" type="ORF">ACFFRI_16545</name>
</gene>
<proteinExistence type="predicted"/>
<dbReference type="Pfam" id="PF22073">
    <property type="entry name" value="Cep192_D4"/>
    <property type="match status" value="1"/>
</dbReference>
<feature type="domain" description="Cep192/Spd-2-like" evidence="1">
    <location>
        <begin position="163"/>
        <end position="261"/>
    </location>
</feature>
<dbReference type="InterPro" id="IPR054090">
    <property type="entry name" value="Cep192_Spd-2-like_dom"/>
</dbReference>
<dbReference type="PANTHER" id="PTHR46127">
    <property type="entry name" value="CILIA- AND FLAGELLA-ASSOCIATED PROTEIN 65"/>
    <property type="match status" value="1"/>
</dbReference>
<dbReference type="RefSeq" id="WP_379142161.1">
    <property type="nucleotide sequence ID" value="NZ_JBHMDG010000024.1"/>
</dbReference>